<feature type="transmembrane region" description="Helical" evidence="11">
    <location>
        <begin position="12"/>
        <end position="30"/>
    </location>
</feature>
<keyword evidence="2" id="KW-0645">Protease</keyword>
<keyword evidence="7 11" id="KW-1133">Transmembrane helix</keyword>
<evidence type="ECO:0000256" key="5">
    <source>
        <dbReference type="ARBA" id="ARBA00022824"/>
    </source>
</evidence>
<dbReference type="EMBL" id="DRTU01000219">
    <property type="protein sequence ID" value="HHI00866.1"/>
    <property type="molecule type" value="Genomic_DNA"/>
</dbReference>
<dbReference type="PROSITE" id="PS00501">
    <property type="entry name" value="SPASE_I_1"/>
    <property type="match status" value="1"/>
</dbReference>
<dbReference type="InterPro" id="IPR001733">
    <property type="entry name" value="Peptidase_S26B"/>
</dbReference>
<evidence type="ECO:0000256" key="9">
    <source>
        <dbReference type="ARBA" id="ARBA00033305"/>
    </source>
</evidence>
<accession>A0A7C5NTU7</accession>
<dbReference type="InterPro" id="IPR036286">
    <property type="entry name" value="LexA/Signal_pep-like_sf"/>
</dbReference>
<organism evidence="12">
    <name type="scientific">Thermococcus litoralis</name>
    <dbReference type="NCBI Taxonomy" id="2265"/>
    <lineage>
        <taxon>Archaea</taxon>
        <taxon>Methanobacteriati</taxon>
        <taxon>Methanobacteriota</taxon>
        <taxon>Thermococci</taxon>
        <taxon>Thermococcales</taxon>
        <taxon>Thermococcaceae</taxon>
        <taxon>Thermococcus</taxon>
    </lineage>
</organism>
<dbReference type="GO" id="GO:0016020">
    <property type="term" value="C:membrane"/>
    <property type="evidence" value="ECO:0007669"/>
    <property type="project" value="InterPro"/>
</dbReference>
<evidence type="ECO:0000313" key="12">
    <source>
        <dbReference type="EMBL" id="HHI00866.1"/>
    </source>
</evidence>
<name>A0A7C5NTU7_THELI</name>
<evidence type="ECO:0000256" key="2">
    <source>
        <dbReference type="ARBA" id="ARBA00022670"/>
    </source>
</evidence>
<dbReference type="Proteomes" id="UP000886217">
    <property type="component" value="Unassembled WGS sequence"/>
</dbReference>
<evidence type="ECO:0000256" key="10">
    <source>
        <dbReference type="ARBA" id="ARBA00045533"/>
    </source>
</evidence>
<protein>
    <recommendedName>
        <fullName evidence="9">Signal peptidase I</fullName>
    </recommendedName>
</protein>
<dbReference type="InterPro" id="IPR019533">
    <property type="entry name" value="Peptidase_S26"/>
</dbReference>
<dbReference type="PANTHER" id="PTHR10806">
    <property type="entry name" value="SIGNAL PEPTIDASE COMPLEX CATALYTIC SUBUNIT SEC11"/>
    <property type="match status" value="1"/>
</dbReference>
<comment type="function">
    <text evidence="10">Catalytic component of the signal peptidase complex (SPC) which catalyzes the cleavage of N-terminal signal sequences from nascent proteins as they are translocated into the lumen of the endoplasmic reticulum. Specifically cleaves N-terminal signal peptides that contain a hydrophobic alpha-helix (h-region) shorter than 18-20 amino acids.</text>
</comment>
<dbReference type="PRINTS" id="PR00728">
    <property type="entry name" value="SIGNALPTASE"/>
</dbReference>
<evidence type="ECO:0000256" key="1">
    <source>
        <dbReference type="ARBA" id="ARBA00004648"/>
    </source>
</evidence>
<sequence length="169" mass="19152">MEEKLLSGWKGDIAFLVISLVVVFAVHNGLKVVLHTDSPLVIVISGSMEPTFYRGDVVLLKGVPPSEIKVGDVVVYRRPYTRYPIIHRVRNIIEYNGKRCFVIQGDNNWIHDFYPLDMKEFPYLKDYISLAEGDVLPCIPQEAIEAKALLVFPKIGYPPLIVRERLGLG</sequence>
<gene>
    <name evidence="12" type="ORF">ENL40_05285</name>
</gene>
<evidence type="ECO:0000256" key="11">
    <source>
        <dbReference type="SAM" id="Phobius"/>
    </source>
</evidence>
<dbReference type="InterPro" id="IPR019756">
    <property type="entry name" value="Pept_S26A_signal_pept_1_Ser-AS"/>
</dbReference>
<evidence type="ECO:0000256" key="8">
    <source>
        <dbReference type="ARBA" id="ARBA00023136"/>
    </source>
</evidence>
<dbReference type="GO" id="GO:0004252">
    <property type="term" value="F:serine-type endopeptidase activity"/>
    <property type="evidence" value="ECO:0007669"/>
    <property type="project" value="InterPro"/>
</dbReference>
<reference evidence="12" key="1">
    <citation type="journal article" date="2020" name="mSystems">
        <title>Genome- and Community-Level Interaction Insights into Carbon Utilization and Element Cycling Functions of Hydrothermarchaeota in Hydrothermal Sediment.</title>
        <authorList>
            <person name="Zhou Z."/>
            <person name="Liu Y."/>
            <person name="Xu W."/>
            <person name="Pan J."/>
            <person name="Luo Z.H."/>
            <person name="Li M."/>
        </authorList>
    </citation>
    <scope>NUCLEOTIDE SEQUENCE [LARGE SCALE GENOMIC DNA]</scope>
    <source>
        <strain evidence="12">HyVt-93</strain>
    </source>
</reference>
<keyword evidence="3 11" id="KW-0812">Transmembrane</keyword>
<dbReference type="AlphaFoldDB" id="A0A7C5NTU7"/>
<evidence type="ECO:0000256" key="6">
    <source>
        <dbReference type="ARBA" id="ARBA00022968"/>
    </source>
</evidence>
<comment type="subcellular location">
    <subcellularLocation>
        <location evidence="1">Endoplasmic reticulum membrane</location>
        <topology evidence="1">Single-pass type II membrane protein</topology>
    </subcellularLocation>
</comment>
<proteinExistence type="predicted"/>
<dbReference type="NCBIfam" id="TIGR02228">
    <property type="entry name" value="sigpep_I_arch"/>
    <property type="match status" value="1"/>
</dbReference>
<evidence type="ECO:0000256" key="4">
    <source>
        <dbReference type="ARBA" id="ARBA00022801"/>
    </source>
</evidence>
<keyword evidence="6" id="KW-0735">Signal-anchor</keyword>
<dbReference type="SUPFAM" id="SSF51306">
    <property type="entry name" value="LexA/Signal peptidase"/>
    <property type="match status" value="1"/>
</dbReference>
<keyword evidence="4 12" id="KW-0378">Hydrolase</keyword>
<dbReference type="Gene3D" id="2.10.109.10">
    <property type="entry name" value="Umud Fragment, subunit A"/>
    <property type="match status" value="1"/>
</dbReference>
<dbReference type="PANTHER" id="PTHR10806:SF6">
    <property type="entry name" value="SIGNAL PEPTIDASE COMPLEX CATALYTIC SUBUNIT SEC11"/>
    <property type="match status" value="1"/>
</dbReference>
<dbReference type="GO" id="GO:0006465">
    <property type="term" value="P:signal peptide processing"/>
    <property type="evidence" value="ECO:0007669"/>
    <property type="project" value="InterPro"/>
</dbReference>
<keyword evidence="5" id="KW-0256">Endoplasmic reticulum</keyword>
<evidence type="ECO:0000256" key="3">
    <source>
        <dbReference type="ARBA" id="ARBA00022692"/>
    </source>
</evidence>
<dbReference type="CDD" id="cd06530">
    <property type="entry name" value="S26_SPase_I"/>
    <property type="match status" value="1"/>
</dbReference>
<comment type="caution">
    <text evidence="12">The sequence shown here is derived from an EMBL/GenBank/DDBJ whole genome shotgun (WGS) entry which is preliminary data.</text>
</comment>
<evidence type="ECO:0000256" key="7">
    <source>
        <dbReference type="ARBA" id="ARBA00022989"/>
    </source>
</evidence>
<keyword evidence="8 11" id="KW-0472">Membrane</keyword>